<proteinExistence type="predicted"/>
<gene>
    <name evidence="3" type="ORF">B0A52_04244</name>
</gene>
<dbReference type="GO" id="GO:0005829">
    <property type="term" value="C:cytosol"/>
    <property type="evidence" value="ECO:0007669"/>
    <property type="project" value="TreeGrafter"/>
</dbReference>
<feature type="domain" description="Alpha/beta hydrolase fold-3" evidence="2">
    <location>
        <begin position="517"/>
        <end position="643"/>
    </location>
</feature>
<dbReference type="SUPFAM" id="SSF53474">
    <property type="entry name" value="alpha/beta-Hydrolases"/>
    <property type="match status" value="1"/>
</dbReference>
<dbReference type="OrthoDB" id="5570009at2759"/>
<feature type="region of interest" description="Disordered" evidence="1">
    <location>
        <begin position="41"/>
        <end position="108"/>
    </location>
</feature>
<feature type="compositionally biased region" description="Basic and acidic residues" evidence="1">
    <location>
        <begin position="70"/>
        <end position="82"/>
    </location>
</feature>
<feature type="domain" description="Alpha/beta hydrolase fold-3" evidence="2">
    <location>
        <begin position="748"/>
        <end position="820"/>
    </location>
</feature>
<dbReference type="GO" id="GO:0004771">
    <property type="term" value="F:sterol ester esterase activity"/>
    <property type="evidence" value="ECO:0007669"/>
    <property type="project" value="TreeGrafter"/>
</dbReference>
<dbReference type="AlphaFoldDB" id="A0A438N7V5"/>
<feature type="region of interest" description="Disordered" evidence="1">
    <location>
        <begin position="912"/>
        <end position="1088"/>
    </location>
</feature>
<feature type="compositionally biased region" description="Polar residues" evidence="1">
    <location>
        <begin position="976"/>
        <end position="986"/>
    </location>
</feature>
<comment type="caution">
    <text evidence="3">The sequence shown here is derived from an EMBL/GenBank/DDBJ whole genome shotgun (WGS) entry which is preliminary data.</text>
</comment>
<feature type="compositionally biased region" description="Polar residues" evidence="1">
    <location>
        <begin position="912"/>
        <end position="924"/>
    </location>
</feature>
<dbReference type="PANTHER" id="PTHR23025">
    <property type="entry name" value="TRIACYLGLYCEROL LIPASE"/>
    <property type="match status" value="1"/>
</dbReference>
<sequence>MASRLQGERVFCHQCENEWDRAHGGLTCPRCEGEFVEILEPETRSSFDHTQSPPQSPTAPPIPPHPNRSPLHDLFGHNPWEHDDSDPEVPLPDPLQHRRSPNNFTTFEFSNRYNTGRISISTRTIRSGGFGNNDRNMPNLGPLLGPQASLFGTFTTGTFPGREPRAGPQPGNLQDLFSMMLQSMQQPDGFRMQQRGDWDERERDPEPYPTPFDLLSALFNPGQGGRHGDMVFSQEAFDQVMSQLMEQNNGSSAPPPASAEAIQALEKKKVDAEMLGTEGKAECSICMEEVSLGAEVTVLPYHVLGRPSNQFRKVQVFAVVSFWSLYLLRGDRHGPPLLRNLSLRLSKRFTPWQSVVLTLLWLYICRNFAKIVGLESPEPLANLYNRSYFRATWITTALDAGFWSAMRIRNKKLKDLASIIFTVYYLIAAEQADEKVRKVRAVLTVDHLRTSWNKANTPYLAWFTSLMRPRFTKYRPRRLKIARPRGSAYKDPVIAWMYFDGTLAELEKQQNLVLDIPGGGFVAMDPRTSDDKLLAWAGKTGLPILSLDYRKAPEHPYPYALNECFDVYTQIVATKGRCIGLNTNTCPRIVLTGDSAGGNLATGTALMIIQSNMTSHNKPVLPSPAGLVLMYPALDMNIGSWMTDDQMALIRNPKTAKRYETFIKRKSEDIDRRYTPTTPKPLDDGEDDPNFDFFAAQDDAFSTTSSPTTPFKRHDTDDVEAQQQAVASSKPQQLKTRLAVSSIISYFGDRVLTPEMMRAMIILYVGPYNRPDFTTDHLLCPAVAPENLLAKFPKTYFLTGERDPLVDDTVIFAGRLRLAKLHLFQERQEIGLEKSTAEFNEKDHVEVTLIPGISHGFVQFVSIFPEGWKHIFRCASWICDIFDSPPHELEGPSLAAAAAAAGRFRSGTLSSRLSGTHGVHSNGSLGIASGAPGTVTPFRHHQRTLTGESVDDDAPLAMSTIPRADPAAVTTTATANDPSLSSSSDKPGTMSKEDARGRARPPTTTTSTSTSTSTSTATSSSTATTATNGSADPSHVTTPSTGNGRTKPARNKSLSSLGSEEDLLKRRMKGLTVSLMGSGSGSGSGSHD</sequence>
<feature type="compositionally biased region" description="Polar residues" evidence="1">
    <location>
        <begin position="1028"/>
        <end position="1044"/>
    </location>
</feature>
<dbReference type="InterPro" id="IPR013094">
    <property type="entry name" value="AB_hydrolase_3"/>
</dbReference>
<feature type="compositionally biased region" description="Gly residues" evidence="1">
    <location>
        <begin position="1078"/>
        <end position="1088"/>
    </location>
</feature>
<dbReference type="VEuPathDB" id="FungiDB:PV10_08749"/>
<feature type="compositionally biased region" description="Pro residues" evidence="1">
    <location>
        <begin position="54"/>
        <end position="67"/>
    </location>
</feature>
<dbReference type="EMBL" id="NAJM01000015">
    <property type="protein sequence ID" value="RVX71845.1"/>
    <property type="molecule type" value="Genomic_DNA"/>
</dbReference>
<dbReference type="Pfam" id="PF07859">
    <property type="entry name" value="Abhydrolase_3"/>
    <property type="match status" value="2"/>
</dbReference>
<dbReference type="InterPro" id="IPR029058">
    <property type="entry name" value="AB_hydrolase_fold"/>
</dbReference>
<dbReference type="PANTHER" id="PTHR23025:SF3">
    <property type="entry name" value="HORMONE-SENSITIVE LIPASE"/>
    <property type="match status" value="1"/>
</dbReference>
<protein>
    <recommendedName>
        <fullName evidence="2">Alpha/beta hydrolase fold-3 domain-containing protein</fullName>
    </recommendedName>
</protein>
<name>A0A438N7V5_EXOME</name>
<accession>A0A438N7V5</accession>
<dbReference type="VEuPathDB" id="FungiDB:PV10_08748"/>
<reference evidence="3 4" key="1">
    <citation type="submission" date="2017-03" db="EMBL/GenBank/DDBJ databases">
        <title>Genomes of endolithic fungi from Antarctica.</title>
        <authorList>
            <person name="Coleine C."/>
            <person name="Masonjones S."/>
            <person name="Stajich J.E."/>
        </authorList>
    </citation>
    <scope>NUCLEOTIDE SEQUENCE [LARGE SCALE GENOMIC DNA]</scope>
    <source>
        <strain evidence="3 4">CCFEE 6314</strain>
    </source>
</reference>
<evidence type="ECO:0000313" key="3">
    <source>
        <dbReference type="EMBL" id="RVX71845.1"/>
    </source>
</evidence>
<dbReference type="Proteomes" id="UP000288859">
    <property type="component" value="Unassembled WGS sequence"/>
</dbReference>
<dbReference type="GO" id="GO:0004806">
    <property type="term" value="F:triacylglycerol lipase activity"/>
    <property type="evidence" value="ECO:0007669"/>
    <property type="project" value="TreeGrafter"/>
</dbReference>
<evidence type="ECO:0000259" key="2">
    <source>
        <dbReference type="Pfam" id="PF07859"/>
    </source>
</evidence>
<organism evidence="3 4">
    <name type="scientific">Exophiala mesophila</name>
    <name type="common">Black yeast-like fungus</name>
    <dbReference type="NCBI Taxonomy" id="212818"/>
    <lineage>
        <taxon>Eukaryota</taxon>
        <taxon>Fungi</taxon>
        <taxon>Dikarya</taxon>
        <taxon>Ascomycota</taxon>
        <taxon>Pezizomycotina</taxon>
        <taxon>Eurotiomycetes</taxon>
        <taxon>Chaetothyriomycetidae</taxon>
        <taxon>Chaetothyriales</taxon>
        <taxon>Herpotrichiellaceae</taxon>
        <taxon>Exophiala</taxon>
    </lineage>
</organism>
<feature type="compositionally biased region" description="Low complexity" evidence="1">
    <location>
        <begin position="1003"/>
        <end position="1027"/>
    </location>
</feature>
<evidence type="ECO:0000256" key="1">
    <source>
        <dbReference type="SAM" id="MobiDB-lite"/>
    </source>
</evidence>
<dbReference type="GO" id="GO:0019433">
    <property type="term" value="P:triglyceride catabolic process"/>
    <property type="evidence" value="ECO:0007669"/>
    <property type="project" value="TreeGrafter"/>
</dbReference>
<dbReference type="Gene3D" id="3.40.50.1820">
    <property type="entry name" value="alpha/beta hydrolase"/>
    <property type="match status" value="2"/>
</dbReference>
<evidence type="ECO:0000313" key="4">
    <source>
        <dbReference type="Proteomes" id="UP000288859"/>
    </source>
</evidence>